<dbReference type="EMBL" id="PKIW01000045">
    <property type="protein sequence ID" value="PLT10775.1"/>
    <property type="molecule type" value="Genomic_DNA"/>
</dbReference>
<evidence type="ECO:0000313" key="3">
    <source>
        <dbReference type="Proteomes" id="UP000235119"/>
    </source>
</evidence>
<dbReference type="RefSeq" id="WP_068813494.1">
    <property type="nucleotide sequence ID" value="NZ_JASPEI010000036.1"/>
</dbReference>
<gene>
    <name evidence="2" type="ORF">CYJ79_08645</name>
</gene>
<keyword evidence="1" id="KW-0472">Membrane</keyword>
<organism evidence="2 3">
    <name type="scientific">Lactobacillus crispatus</name>
    <dbReference type="NCBI Taxonomy" id="47770"/>
    <lineage>
        <taxon>Bacteria</taxon>
        <taxon>Bacillati</taxon>
        <taxon>Bacillota</taxon>
        <taxon>Bacilli</taxon>
        <taxon>Lactobacillales</taxon>
        <taxon>Lactobacillaceae</taxon>
        <taxon>Lactobacillus</taxon>
    </lineage>
</organism>
<reference evidence="2 3" key="1">
    <citation type="submission" date="2017-12" db="EMBL/GenBank/DDBJ databases">
        <title>Phylogenetic diversity of female urinary microbiome.</title>
        <authorList>
            <person name="Thomas-White K."/>
            <person name="Wolfe A.J."/>
        </authorList>
    </citation>
    <scope>NUCLEOTIDE SEQUENCE [LARGE SCALE GENOMIC DNA]</scope>
    <source>
        <strain evidence="2 3">UMB0085</strain>
    </source>
</reference>
<accession>A0A2N5KX33</accession>
<evidence type="ECO:0000256" key="1">
    <source>
        <dbReference type="SAM" id="Phobius"/>
    </source>
</evidence>
<feature type="transmembrane region" description="Helical" evidence="1">
    <location>
        <begin position="45"/>
        <end position="66"/>
    </location>
</feature>
<evidence type="ECO:0000313" key="2">
    <source>
        <dbReference type="EMBL" id="PLT10775.1"/>
    </source>
</evidence>
<feature type="transmembrane region" description="Helical" evidence="1">
    <location>
        <begin position="97"/>
        <end position="115"/>
    </location>
</feature>
<keyword evidence="1" id="KW-1133">Transmembrane helix</keyword>
<dbReference type="Proteomes" id="UP000235119">
    <property type="component" value="Unassembled WGS sequence"/>
</dbReference>
<name>A0A2N5KX33_9LACO</name>
<sequence>MKKTLTFVFRLLVLLCGIALAGFIVWQLFTNAPMLDVNVQTKGPVIIVIYSLVALITLGAAISFFTDKNMGSTIFLGGLLTVITIILWIQNQDLADIYHWYFIYGLLVSLLSQFFRKEN</sequence>
<keyword evidence="1" id="KW-0812">Transmembrane</keyword>
<comment type="caution">
    <text evidence="2">The sequence shown here is derived from an EMBL/GenBank/DDBJ whole genome shotgun (WGS) entry which is preliminary data.</text>
</comment>
<protein>
    <submittedName>
        <fullName evidence="2">Uncharacterized protein</fullName>
    </submittedName>
</protein>
<proteinExistence type="predicted"/>
<dbReference type="AlphaFoldDB" id="A0A2N5KX33"/>
<feature type="transmembrane region" description="Helical" evidence="1">
    <location>
        <begin position="73"/>
        <end position="91"/>
    </location>
</feature>